<sequence>MTEHAPAGTPSARRGRPPGTSARKLEVIALRLFAEQGFHQTTVDEIAALAGVSRRTFFRYYDAKSDVLWNEFDAEVETIRTLLAEISDELGIMDAIRSAVLAANHYRAQDVPELRTRMHLLNSVPELAASAAIHYDAWERAISAYVAHRTGHPANTLYPLVVGQAVLAACRAGYDRWAARADADLTLYLDAALRVLATGFTDQALTAAPASGVEDDGRRPADPGS</sequence>
<dbReference type="InterPro" id="IPR050109">
    <property type="entry name" value="HTH-type_TetR-like_transc_reg"/>
</dbReference>
<gene>
    <name evidence="6" type="ORF">SAMN04489732_109238</name>
</gene>
<dbReference type="InterPro" id="IPR023851">
    <property type="entry name" value="Tscrpt_reg_TetR-type"/>
</dbReference>
<dbReference type="Pfam" id="PF17754">
    <property type="entry name" value="TetR_C_14"/>
    <property type="match status" value="1"/>
</dbReference>
<dbReference type="InterPro" id="IPR009057">
    <property type="entry name" value="Homeodomain-like_sf"/>
</dbReference>
<reference evidence="6 7" key="1">
    <citation type="submission" date="2016-10" db="EMBL/GenBank/DDBJ databases">
        <authorList>
            <person name="de Groot N.N."/>
        </authorList>
    </citation>
    <scope>NUCLEOTIDE SEQUENCE [LARGE SCALE GENOMIC DNA]</scope>
    <source>
        <strain evidence="6 7">DSM 44993</strain>
    </source>
</reference>
<dbReference type="RefSeq" id="WP_091619017.1">
    <property type="nucleotide sequence ID" value="NZ_FOEF01000009.1"/>
</dbReference>
<keyword evidence="1" id="KW-0805">Transcription regulation</keyword>
<feature type="domain" description="HTH tetR-type" evidence="5">
    <location>
        <begin position="19"/>
        <end position="79"/>
    </location>
</feature>
<dbReference type="Proteomes" id="UP000198582">
    <property type="component" value="Unassembled WGS sequence"/>
</dbReference>
<evidence type="ECO:0000256" key="2">
    <source>
        <dbReference type="ARBA" id="ARBA00023125"/>
    </source>
</evidence>
<evidence type="ECO:0000256" key="1">
    <source>
        <dbReference type="ARBA" id="ARBA00023015"/>
    </source>
</evidence>
<evidence type="ECO:0000256" key="4">
    <source>
        <dbReference type="PROSITE-ProRule" id="PRU00335"/>
    </source>
</evidence>
<dbReference type="InterPro" id="IPR001647">
    <property type="entry name" value="HTH_TetR"/>
</dbReference>
<protein>
    <submittedName>
        <fullName evidence="6">Mycofactocin system transcriptional regulator</fullName>
    </submittedName>
</protein>
<keyword evidence="3" id="KW-0804">Transcription</keyword>
<evidence type="ECO:0000256" key="3">
    <source>
        <dbReference type="ARBA" id="ARBA00023163"/>
    </source>
</evidence>
<accession>A0A1H8XXF8</accession>
<dbReference type="Gene3D" id="1.10.357.10">
    <property type="entry name" value="Tetracycline Repressor, domain 2"/>
    <property type="match status" value="1"/>
</dbReference>
<evidence type="ECO:0000313" key="7">
    <source>
        <dbReference type="Proteomes" id="UP000198582"/>
    </source>
</evidence>
<dbReference type="Pfam" id="PF00440">
    <property type="entry name" value="TetR_N"/>
    <property type="match status" value="1"/>
</dbReference>
<dbReference type="PRINTS" id="PR00455">
    <property type="entry name" value="HTHTETR"/>
</dbReference>
<dbReference type="GO" id="GO:0003700">
    <property type="term" value="F:DNA-binding transcription factor activity"/>
    <property type="evidence" value="ECO:0007669"/>
    <property type="project" value="TreeGrafter"/>
</dbReference>
<keyword evidence="2 4" id="KW-0238">DNA-binding</keyword>
<evidence type="ECO:0000259" key="5">
    <source>
        <dbReference type="PROSITE" id="PS50977"/>
    </source>
</evidence>
<dbReference type="InterPro" id="IPR041347">
    <property type="entry name" value="MftR_C"/>
</dbReference>
<organism evidence="6 7">
    <name type="scientific">Amycolatopsis saalfeldensis</name>
    <dbReference type="NCBI Taxonomy" id="394193"/>
    <lineage>
        <taxon>Bacteria</taxon>
        <taxon>Bacillati</taxon>
        <taxon>Actinomycetota</taxon>
        <taxon>Actinomycetes</taxon>
        <taxon>Pseudonocardiales</taxon>
        <taxon>Pseudonocardiaceae</taxon>
        <taxon>Amycolatopsis</taxon>
    </lineage>
</organism>
<dbReference type="PROSITE" id="PS50977">
    <property type="entry name" value="HTH_TETR_2"/>
    <property type="match status" value="1"/>
</dbReference>
<dbReference type="OrthoDB" id="956698at2"/>
<evidence type="ECO:0000313" key="6">
    <source>
        <dbReference type="EMBL" id="SEP44461.1"/>
    </source>
</evidence>
<name>A0A1H8XXF8_9PSEU</name>
<feature type="DNA-binding region" description="H-T-H motif" evidence="4">
    <location>
        <begin position="42"/>
        <end position="61"/>
    </location>
</feature>
<dbReference type="NCBIfam" id="TIGR03968">
    <property type="entry name" value="mycofact_TetR"/>
    <property type="match status" value="1"/>
</dbReference>
<dbReference type="SUPFAM" id="SSF46689">
    <property type="entry name" value="Homeodomain-like"/>
    <property type="match status" value="1"/>
</dbReference>
<dbReference type="EMBL" id="FOEF01000009">
    <property type="protein sequence ID" value="SEP44461.1"/>
    <property type="molecule type" value="Genomic_DNA"/>
</dbReference>
<keyword evidence="7" id="KW-1185">Reference proteome</keyword>
<dbReference type="AlphaFoldDB" id="A0A1H8XXF8"/>
<dbReference type="Gene3D" id="1.10.10.60">
    <property type="entry name" value="Homeodomain-like"/>
    <property type="match status" value="1"/>
</dbReference>
<dbReference type="PANTHER" id="PTHR30055:SF238">
    <property type="entry name" value="MYCOFACTOCIN BIOSYNTHESIS TRANSCRIPTIONAL REGULATOR MFTR-RELATED"/>
    <property type="match status" value="1"/>
</dbReference>
<dbReference type="GO" id="GO:0000976">
    <property type="term" value="F:transcription cis-regulatory region binding"/>
    <property type="evidence" value="ECO:0007669"/>
    <property type="project" value="TreeGrafter"/>
</dbReference>
<proteinExistence type="predicted"/>
<dbReference type="PANTHER" id="PTHR30055">
    <property type="entry name" value="HTH-TYPE TRANSCRIPTIONAL REGULATOR RUTR"/>
    <property type="match status" value="1"/>
</dbReference>
<dbReference type="STRING" id="394193.SAMN04489732_109238"/>